<comment type="caution">
    <text evidence="1">The sequence shown here is derived from an EMBL/GenBank/DDBJ whole genome shotgun (WGS) entry which is preliminary data.</text>
</comment>
<dbReference type="Proteomes" id="UP000700059">
    <property type="component" value="Unassembled WGS sequence"/>
</dbReference>
<sequence length="134" mass="15536">MSKYLIDTNIFIESAYRFYAFDICPGFWEFLKKCSQRDSIKSISKVYDEMTPNDSNLQDFKEQLKNKKFFLPIESISLESYAKVSKTLQTMQYTPLAIKNFSNGADYFLVALAYQESYTIVTHEAKSGNNAKIQ</sequence>
<dbReference type="EMBL" id="JAIGYQ010000005">
    <property type="protein sequence ID" value="MBX7490838.1"/>
    <property type="molecule type" value="Genomic_DNA"/>
</dbReference>
<reference evidence="1 2" key="1">
    <citation type="submission" date="2021-08" db="EMBL/GenBank/DDBJ databases">
        <title>Helicobacter spp. isolated from feces of Anatolian Ground Squirrel (Spermophilus xanthoprymnus) in Turkey.</title>
        <authorList>
            <person name="Aydin F."/>
            <person name="Abay S."/>
            <person name="Kayman T."/>
            <person name="Karakaya E."/>
            <person name="Saticioglu I.B."/>
        </authorList>
    </citation>
    <scope>NUCLEOTIDE SEQUENCE [LARGE SCALE GENOMIC DNA]</scope>
    <source>
        <strain evidence="1 2">Faydin-H70</strain>
    </source>
</reference>
<evidence type="ECO:0000313" key="2">
    <source>
        <dbReference type="Proteomes" id="UP000700059"/>
    </source>
</evidence>
<organism evidence="1 2">
    <name type="scientific">Helicobacter turcicus</name>
    <dbReference type="NCBI Taxonomy" id="2867412"/>
    <lineage>
        <taxon>Bacteria</taxon>
        <taxon>Pseudomonadati</taxon>
        <taxon>Campylobacterota</taxon>
        <taxon>Epsilonproteobacteria</taxon>
        <taxon>Campylobacterales</taxon>
        <taxon>Helicobacteraceae</taxon>
        <taxon>Helicobacter</taxon>
    </lineage>
</organism>
<accession>A0ABS7JN86</accession>
<dbReference type="InterPro" id="IPR029060">
    <property type="entry name" value="PIN-like_dom_sf"/>
</dbReference>
<gene>
    <name evidence="1" type="ORF">K4G57_05090</name>
</gene>
<dbReference type="RefSeq" id="WP_221531963.1">
    <property type="nucleotide sequence ID" value="NZ_JAIGYP010000005.1"/>
</dbReference>
<proteinExistence type="predicted"/>
<name>A0ABS7JN86_9HELI</name>
<dbReference type="InterPro" id="IPR016541">
    <property type="entry name" value="UCP008505"/>
</dbReference>
<dbReference type="Pfam" id="PF14367">
    <property type="entry name" value="DUF4411"/>
    <property type="match status" value="1"/>
</dbReference>
<protein>
    <submittedName>
        <fullName evidence="1">DUF4411 family protein</fullName>
    </submittedName>
</protein>
<evidence type="ECO:0000313" key="1">
    <source>
        <dbReference type="EMBL" id="MBX7490838.1"/>
    </source>
</evidence>
<dbReference type="SUPFAM" id="SSF88723">
    <property type="entry name" value="PIN domain-like"/>
    <property type="match status" value="1"/>
</dbReference>
<keyword evidence="2" id="KW-1185">Reference proteome</keyword>